<dbReference type="RefSeq" id="YP_009140547.1">
    <property type="nucleotide sequence ID" value="NC_027125.1"/>
</dbReference>
<dbReference type="Proteomes" id="UP000030329">
    <property type="component" value="Segment"/>
</dbReference>
<dbReference type="GeneID" id="24405115"/>
<organism evidence="1 2">
    <name type="scientific">Flavobacterium phage FCL-2</name>
    <dbReference type="NCBI Taxonomy" id="908819"/>
    <lineage>
        <taxon>Viruses</taxon>
        <taxon>Duplodnaviria</taxon>
        <taxon>Heunggongvirae</taxon>
        <taxon>Uroviricota</taxon>
        <taxon>Caudoviricetes</taxon>
        <taxon>Ficleduovirus</taxon>
        <taxon>Ficleduovirus FCL2</taxon>
    </lineage>
</organism>
<evidence type="ECO:0000313" key="2">
    <source>
        <dbReference type="Proteomes" id="UP000030329"/>
    </source>
</evidence>
<reference evidence="1 2" key="1">
    <citation type="journal article" date="2015" name="Front. Microbiol.">
        <title>The use of phage FCL-2 as an alternative to chemotherapy against columnaris disease in aquaculture.</title>
        <authorList>
            <person name="Laanto E."/>
            <person name="Bamford J.K."/>
            <person name="Ravantti J.J."/>
            <person name="Sundberg L.R."/>
        </authorList>
    </citation>
    <scope>NUCLEOTIDE SEQUENCE [LARGE SCALE GENOMIC DNA]</scope>
</reference>
<name>A0A0A0YV02_9CAUD</name>
<accession>A0A0A0YV02</accession>
<keyword evidence="2" id="KW-1185">Reference proteome</keyword>
<sequence>MENTYSFYATLTANVFLNDNDFYFLYDCCKNHYDFTVRMSNEICGFLYGFKVRRTPIKGLDVTNDDRIVEFTSRKLGLIMKALEMQSSEQASRLNLLFHKVASEMSISQQSINKNIIGLTNI</sequence>
<evidence type="ECO:0000313" key="1">
    <source>
        <dbReference type="EMBL" id="AIX11901.1"/>
    </source>
</evidence>
<dbReference type="KEGG" id="vg:24405115"/>
<protein>
    <submittedName>
        <fullName evidence="1">Uncharacterized protein</fullName>
    </submittedName>
</protein>
<dbReference type="EMBL" id="KM873719">
    <property type="protein sequence ID" value="AIX11901.1"/>
    <property type="molecule type" value="Genomic_DNA"/>
</dbReference>
<proteinExistence type="predicted"/>